<evidence type="ECO:0000313" key="2">
    <source>
        <dbReference type="Proteomes" id="UP001055811"/>
    </source>
</evidence>
<sequence length="118" mass="12443">MNTATTVIIPLVNLSTSIATDSSHSPPNSGFFVFTVVSVTSDSSAISFALSIASSVSPLRPLAAPIATFTTCECLLKGMTMSRVVVASNPSDFVVHVFSIYLLKFQSMGVRPLVISEN</sequence>
<name>A0ACB9BPV3_CICIN</name>
<evidence type="ECO:0000313" key="1">
    <source>
        <dbReference type="EMBL" id="KAI3724063.1"/>
    </source>
</evidence>
<reference evidence="2" key="1">
    <citation type="journal article" date="2022" name="Mol. Ecol. Resour.">
        <title>The genomes of chicory, endive, great burdock and yacon provide insights into Asteraceae palaeo-polyploidization history and plant inulin production.</title>
        <authorList>
            <person name="Fan W."/>
            <person name="Wang S."/>
            <person name="Wang H."/>
            <person name="Wang A."/>
            <person name="Jiang F."/>
            <person name="Liu H."/>
            <person name="Zhao H."/>
            <person name="Xu D."/>
            <person name="Zhang Y."/>
        </authorList>
    </citation>
    <scope>NUCLEOTIDE SEQUENCE [LARGE SCALE GENOMIC DNA]</scope>
    <source>
        <strain evidence="2">cv. Punajuju</strain>
    </source>
</reference>
<proteinExistence type="predicted"/>
<protein>
    <submittedName>
        <fullName evidence="1">Uncharacterized protein</fullName>
    </submittedName>
</protein>
<reference evidence="1 2" key="2">
    <citation type="journal article" date="2022" name="Mol. Ecol. Resour.">
        <title>The genomes of chicory, endive, great burdock and yacon provide insights into Asteraceae paleo-polyploidization history and plant inulin production.</title>
        <authorList>
            <person name="Fan W."/>
            <person name="Wang S."/>
            <person name="Wang H."/>
            <person name="Wang A."/>
            <person name="Jiang F."/>
            <person name="Liu H."/>
            <person name="Zhao H."/>
            <person name="Xu D."/>
            <person name="Zhang Y."/>
        </authorList>
    </citation>
    <scope>NUCLEOTIDE SEQUENCE [LARGE SCALE GENOMIC DNA]</scope>
    <source>
        <strain evidence="2">cv. Punajuju</strain>
        <tissue evidence="1">Leaves</tissue>
    </source>
</reference>
<gene>
    <name evidence="1" type="ORF">L2E82_35828</name>
</gene>
<accession>A0ACB9BPV3</accession>
<comment type="caution">
    <text evidence="1">The sequence shown here is derived from an EMBL/GenBank/DDBJ whole genome shotgun (WGS) entry which is preliminary data.</text>
</comment>
<keyword evidence="2" id="KW-1185">Reference proteome</keyword>
<organism evidence="1 2">
    <name type="scientific">Cichorium intybus</name>
    <name type="common">Chicory</name>
    <dbReference type="NCBI Taxonomy" id="13427"/>
    <lineage>
        <taxon>Eukaryota</taxon>
        <taxon>Viridiplantae</taxon>
        <taxon>Streptophyta</taxon>
        <taxon>Embryophyta</taxon>
        <taxon>Tracheophyta</taxon>
        <taxon>Spermatophyta</taxon>
        <taxon>Magnoliopsida</taxon>
        <taxon>eudicotyledons</taxon>
        <taxon>Gunneridae</taxon>
        <taxon>Pentapetalae</taxon>
        <taxon>asterids</taxon>
        <taxon>campanulids</taxon>
        <taxon>Asterales</taxon>
        <taxon>Asteraceae</taxon>
        <taxon>Cichorioideae</taxon>
        <taxon>Cichorieae</taxon>
        <taxon>Cichoriinae</taxon>
        <taxon>Cichorium</taxon>
    </lineage>
</organism>
<dbReference type="Proteomes" id="UP001055811">
    <property type="component" value="Linkage Group LG06"/>
</dbReference>
<dbReference type="EMBL" id="CM042014">
    <property type="protein sequence ID" value="KAI3724063.1"/>
    <property type="molecule type" value="Genomic_DNA"/>
</dbReference>